<evidence type="ECO:0000256" key="3">
    <source>
        <dbReference type="ARBA" id="ARBA00022989"/>
    </source>
</evidence>
<organism evidence="6 7">
    <name type="scientific">Sediminivirga luteola</name>
    <dbReference type="NCBI Taxonomy" id="1774748"/>
    <lineage>
        <taxon>Bacteria</taxon>
        <taxon>Bacillati</taxon>
        <taxon>Actinomycetota</taxon>
        <taxon>Actinomycetes</taxon>
        <taxon>Micrococcales</taxon>
        <taxon>Brevibacteriaceae</taxon>
        <taxon>Sediminivirga</taxon>
    </lineage>
</organism>
<dbReference type="PANTHER" id="PTHR40761:SF1">
    <property type="entry name" value="CONSERVED INTEGRAL MEMBRANE ALANINE VALINE AND LEUCINE RICH PROTEIN-RELATED"/>
    <property type="match status" value="1"/>
</dbReference>
<evidence type="ECO:0008006" key="8">
    <source>
        <dbReference type="Google" id="ProtNLM"/>
    </source>
</evidence>
<dbReference type="GO" id="GO:0016020">
    <property type="term" value="C:membrane"/>
    <property type="evidence" value="ECO:0007669"/>
    <property type="project" value="UniProtKB-SubCell"/>
</dbReference>
<feature type="transmembrane region" description="Helical" evidence="5">
    <location>
        <begin position="231"/>
        <end position="251"/>
    </location>
</feature>
<feature type="transmembrane region" description="Helical" evidence="5">
    <location>
        <begin position="263"/>
        <end position="282"/>
    </location>
</feature>
<keyword evidence="3 5" id="KW-1133">Transmembrane helix</keyword>
<dbReference type="Proteomes" id="UP000616114">
    <property type="component" value="Unassembled WGS sequence"/>
</dbReference>
<evidence type="ECO:0000313" key="6">
    <source>
        <dbReference type="EMBL" id="GGA12191.1"/>
    </source>
</evidence>
<feature type="transmembrane region" description="Helical" evidence="5">
    <location>
        <begin position="167"/>
        <end position="189"/>
    </location>
</feature>
<protein>
    <recommendedName>
        <fullName evidence="8">Magnesium transporter NIPA</fullName>
    </recommendedName>
</protein>
<gene>
    <name evidence="6" type="ORF">GCM10011333_13770</name>
</gene>
<dbReference type="Pfam" id="PF05653">
    <property type="entry name" value="Mg_trans_NIPA"/>
    <property type="match status" value="1"/>
</dbReference>
<feature type="transmembrane region" description="Helical" evidence="5">
    <location>
        <begin position="141"/>
        <end position="161"/>
    </location>
</feature>
<dbReference type="EMBL" id="BMFY01000005">
    <property type="protein sequence ID" value="GGA12191.1"/>
    <property type="molecule type" value="Genomic_DNA"/>
</dbReference>
<evidence type="ECO:0000313" key="7">
    <source>
        <dbReference type="Proteomes" id="UP000616114"/>
    </source>
</evidence>
<feature type="transmembrane region" description="Helical" evidence="5">
    <location>
        <begin position="79"/>
        <end position="99"/>
    </location>
</feature>
<proteinExistence type="predicted"/>
<feature type="transmembrane region" description="Helical" evidence="5">
    <location>
        <begin position="105"/>
        <end position="129"/>
    </location>
</feature>
<keyword evidence="4 5" id="KW-0472">Membrane</keyword>
<feature type="transmembrane region" description="Helical" evidence="5">
    <location>
        <begin position="51"/>
        <end position="72"/>
    </location>
</feature>
<keyword evidence="2 5" id="KW-0812">Transmembrane</keyword>
<comment type="subcellular location">
    <subcellularLocation>
        <location evidence="1">Membrane</location>
        <topology evidence="1">Multi-pass membrane protein</topology>
    </subcellularLocation>
</comment>
<name>A0A8J2TXB6_9MICO</name>
<evidence type="ECO:0000256" key="2">
    <source>
        <dbReference type="ARBA" id="ARBA00022692"/>
    </source>
</evidence>
<comment type="caution">
    <text evidence="6">The sequence shown here is derived from an EMBL/GenBank/DDBJ whole genome shotgun (WGS) entry which is preliminary data.</text>
</comment>
<feature type="transmembrane region" description="Helical" evidence="5">
    <location>
        <begin position="201"/>
        <end position="219"/>
    </location>
</feature>
<sequence>MYLTAISLAVFAALFLALGTHLQHHAVATAPRADGASVGARMRGLLLAARSPLWLLGLALIGAEIVLNVLALGLGPVALVQPLGMLSLVAAVVISAFVLRRRLGLAPLAALAGTVLAVGLFVGLSSGYARPLVLEGDTATRLGGLILVFTLLGAGIAVSSARHVMRVVTAGVLFGSVASGAHVLAHSFLHGGPSALPVAAWWTLLAGVALGSAAGTWVVQTAYASGPPETVLAGLTVVDPIVAVTIGAGVLGEYAGATPAGSVALLGTAAAAIAGVFALARLHPSVQAGPSPGGAALAAPAAPVLASAGTGKSTDGGR</sequence>
<dbReference type="PANTHER" id="PTHR40761">
    <property type="entry name" value="CONSERVED INTEGRAL MEMBRANE ALANINE VALINE AND LEUCINE RICH PROTEIN-RELATED"/>
    <property type="match status" value="1"/>
</dbReference>
<accession>A0A8J2TXB6</accession>
<reference evidence="6" key="2">
    <citation type="submission" date="2020-09" db="EMBL/GenBank/DDBJ databases">
        <authorList>
            <person name="Sun Q."/>
            <person name="Zhou Y."/>
        </authorList>
    </citation>
    <scope>NUCLEOTIDE SEQUENCE</scope>
    <source>
        <strain evidence="6">CGMCC 1.12785</strain>
    </source>
</reference>
<keyword evidence="7" id="KW-1185">Reference proteome</keyword>
<dbReference type="InterPro" id="IPR008521">
    <property type="entry name" value="Mg_trans_NIPA"/>
</dbReference>
<evidence type="ECO:0000256" key="5">
    <source>
        <dbReference type="SAM" id="Phobius"/>
    </source>
</evidence>
<evidence type="ECO:0000256" key="1">
    <source>
        <dbReference type="ARBA" id="ARBA00004141"/>
    </source>
</evidence>
<reference evidence="6" key="1">
    <citation type="journal article" date="2014" name="Int. J. Syst. Evol. Microbiol.">
        <title>Complete genome sequence of Corynebacterium casei LMG S-19264T (=DSM 44701T), isolated from a smear-ripened cheese.</title>
        <authorList>
            <consortium name="US DOE Joint Genome Institute (JGI-PGF)"/>
            <person name="Walter F."/>
            <person name="Albersmeier A."/>
            <person name="Kalinowski J."/>
            <person name="Ruckert C."/>
        </authorList>
    </citation>
    <scope>NUCLEOTIDE SEQUENCE</scope>
    <source>
        <strain evidence="6">CGMCC 1.12785</strain>
    </source>
</reference>
<dbReference type="GO" id="GO:0015095">
    <property type="term" value="F:magnesium ion transmembrane transporter activity"/>
    <property type="evidence" value="ECO:0007669"/>
    <property type="project" value="InterPro"/>
</dbReference>
<evidence type="ECO:0000256" key="4">
    <source>
        <dbReference type="ARBA" id="ARBA00023136"/>
    </source>
</evidence>
<dbReference type="AlphaFoldDB" id="A0A8J2TXB6"/>
<dbReference type="RefSeq" id="WP_188550200.1">
    <property type="nucleotide sequence ID" value="NZ_BMFY01000005.1"/>
</dbReference>